<feature type="compositionally biased region" description="Basic and acidic residues" evidence="1">
    <location>
        <begin position="129"/>
        <end position="151"/>
    </location>
</feature>
<protein>
    <submittedName>
        <fullName evidence="2">TIGR03752 family integrating conjugative element protein</fullName>
    </submittedName>
</protein>
<evidence type="ECO:0000256" key="1">
    <source>
        <dbReference type="SAM" id="MobiDB-lite"/>
    </source>
</evidence>
<evidence type="ECO:0000313" key="2">
    <source>
        <dbReference type="EMBL" id="QHH13271.1"/>
    </source>
</evidence>
<evidence type="ECO:0000313" key="3">
    <source>
        <dbReference type="Proteomes" id="UP000464718"/>
    </source>
</evidence>
<dbReference type="Proteomes" id="UP000464718">
    <property type="component" value="Plasmid pvpsd2016-3"/>
</dbReference>
<accession>A0AAX1G1P2</accession>
<sequence>MIMLMVACGIAFFFILFVVNTKPTEEPSSQNTGEEVQSTHVETAPIEPVTAVASEKQAQALQAFQDSPLDTLRTLNAAYEQSEADKAALAKALETTQQTMAAQNAQSSEEVDALKGQLSELTERLNESLSTIEDKVSQSRDALRDRQEPVRESMGTDYDELGLDSGRQDGRLTTGTSRLGYADEGAGEGLIWTEPLDATQNEDGNWLTPATQALTATVNDAVDDFDRSGQSVTKKQSTPVYTLHRGAMLANAVSMTALMGRIPLNGQVTDPYPFSMIVGRENLLANGFTLPDVQGAIVTGTVTGDWSLSCVRGVVESMDFIRSDGSILSYPETEDAIDSDFDGSEVKTSDLGFLADPNGNPCLTGERISNAPEYLTTQGLLNASTAAANAAAIAQQTVSVDGSTTTSSMTGNAAKNAAAESAAAFTSTVSDFIQARMGSSFDIIYTPPGTATSIHLRQPITLRIPEEPVRVRYDAEPQGVTYALP</sequence>
<geneLocation type="plasmid" evidence="3">
    <name>pvpsd2016-3</name>
</geneLocation>
<organism evidence="2 3">
    <name type="scientific">Vibrio parahaemolyticus</name>
    <dbReference type="NCBI Taxonomy" id="670"/>
    <lineage>
        <taxon>Bacteria</taxon>
        <taxon>Pseudomonadati</taxon>
        <taxon>Pseudomonadota</taxon>
        <taxon>Gammaproteobacteria</taxon>
        <taxon>Vibrionales</taxon>
        <taxon>Vibrionaceae</taxon>
        <taxon>Vibrio</taxon>
    </lineage>
</organism>
<gene>
    <name evidence="2" type="ORF">EHC69_28520</name>
</gene>
<dbReference type="InterPro" id="IPR021207">
    <property type="entry name" value="Integr_conj_element_PFL4705"/>
</dbReference>
<dbReference type="EMBL" id="CP034302">
    <property type="protein sequence ID" value="QHH13271.1"/>
    <property type="molecule type" value="Genomic_DNA"/>
</dbReference>
<dbReference type="NCBIfam" id="TIGR03752">
    <property type="entry name" value="conj_TIGR03752"/>
    <property type="match status" value="1"/>
</dbReference>
<feature type="region of interest" description="Disordered" evidence="1">
    <location>
        <begin position="129"/>
        <end position="174"/>
    </location>
</feature>
<dbReference type="AlphaFoldDB" id="A0AAX1G1P2"/>
<proteinExistence type="predicted"/>
<name>A0AAX1G1P2_VIBPH</name>
<reference evidence="2 3" key="1">
    <citation type="submission" date="2018-12" db="EMBL/GenBank/DDBJ databases">
        <title>Genomic insights into the evolutionary origins and pathogenicity of five Vibrio parahaemolyticus strains isolated from the shrimp with acute hepatopancreatic necrosis disease (AHPND).</title>
        <authorList>
            <person name="Yang Q."/>
            <person name="Dong X."/>
            <person name="Xie G."/>
            <person name="Fu S."/>
            <person name="Zou P."/>
            <person name="Sun J."/>
            <person name="Wang Y."/>
            <person name="Huang J."/>
        </authorList>
    </citation>
    <scope>NUCLEOTIDE SEQUENCE [LARGE SCALE GENOMIC DNA]</scope>
    <source>
        <strain evidence="2 3">20160303005-1</strain>
        <plasmid evidence="3">pvpsd2016-3</plasmid>
    </source>
</reference>
<keyword evidence="2" id="KW-0614">Plasmid</keyword>